<feature type="compositionally biased region" description="Basic and acidic residues" evidence="1">
    <location>
        <begin position="79"/>
        <end position="90"/>
    </location>
</feature>
<evidence type="ECO:0000313" key="3">
    <source>
        <dbReference type="Proteomes" id="UP000249341"/>
    </source>
</evidence>
<dbReference type="EMBL" id="QLMJ01000020">
    <property type="protein sequence ID" value="RAK28329.1"/>
    <property type="molecule type" value="Genomic_DNA"/>
</dbReference>
<organism evidence="2 3">
    <name type="scientific">Actinoplanes lutulentus</name>
    <dbReference type="NCBI Taxonomy" id="1287878"/>
    <lineage>
        <taxon>Bacteria</taxon>
        <taxon>Bacillati</taxon>
        <taxon>Actinomycetota</taxon>
        <taxon>Actinomycetes</taxon>
        <taxon>Micromonosporales</taxon>
        <taxon>Micromonosporaceae</taxon>
        <taxon>Actinoplanes</taxon>
    </lineage>
</organism>
<sequence>MNGGIMNEPLAQAVMRHLADTRGKDDPLGSLARSVLSGESTLRGAVRSSWYGEGLATAAADGLRAQDSFSFDQRAAVERDAARLRSRSDTADPTSGGDQ</sequence>
<accession>A0A327Z4J2</accession>
<feature type="region of interest" description="Disordered" evidence="1">
    <location>
        <begin position="79"/>
        <end position="99"/>
    </location>
</feature>
<gene>
    <name evidence="2" type="ORF">B0I29_12097</name>
</gene>
<proteinExistence type="predicted"/>
<dbReference type="AlphaFoldDB" id="A0A327Z4J2"/>
<evidence type="ECO:0000256" key="1">
    <source>
        <dbReference type="SAM" id="MobiDB-lite"/>
    </source>
</evidence>
<protein>
    <submittedName>
        <fullName evidence="2">Uncharacterized protein</fullName>
    </submittedName>
</protein>
<dbReference type="Proteomes" id="UP000249341">
    <property type="component" value="Unassembled WGS sequence"/>
</dbReference>
<name>A0A327Z4J2_9ACTN</name>
<evidence type="ECO:0000313" key="2">
    <source>
        <dbReference type="EMBL" id="RAK28329.1"/>
    </source>
</evidence>
<dbReference type="RefSeq" id="WP_111653407.1">
    <property type="nucleotide sequence ID" value="NZ_QLMJ01000020.1"/>
</dbReference>
<keyword evidence="3" id="KW-1185">Reference proteome</keyword>
<reference evidence="2 3" key="1">
    <citation type="submission" date="2018-06" db="EMBL/GenBank/DDBJ databases">
        <title>Genomic Encyclopedia of Type Strains, Phase III (KMG-III): the genomes of soil and plant-associated and newly described type strains.</title>
        <authorList>
            <person name="Whitman W."/>
        </authorList>
    </citation>
    <scope>NUCLEOTIDE SEQUENCE [LARGE SCALE GENOMIC DNA]</scope>
    <source>
        <strain evidence="2 3">CGMCC 4.7090</strain>
    </source>
</reference>
<comment type="caution">
    <text evidence="2">The sequence shown here is derived from an EMBL/GenBank/DDBJ whole genome shotgun (WGS) entry which is preliminary data.</text>
</comment>